<name>A0A2H0TX42_9BACT</name>
<evidence type="ECO:0000256" key="1">
    <source>
        <dbReference type="ARBA" id="ARBA00006540"/>
    </source>
</evidence>
<dbReference type="NCBIfam" id="TIGR03625">
    <property type="entry name" value="L3_bact"/>
    <property type="match status" value="1"/>
</dbReference>
<evidence type="ECO:0000256" key="2">
    <source>
        <dbReference type="ARBA" id="ARBA00022730"/>
    </source>
</evidence>
<protein>
    <recommendedName>
        <fullName evidence="6 7">Large ribosomal subunit protein uL3</fullName>
    </recommendedName>
</protein>
<accession>A0A2H0TX42</accession>
<evidence type="ECO:0000256" key="5">
    <source>
        <dbReference type="ARBA" id="ARBA00023274"/>
    </source>
</evidence>
<evidence type="ECO:0000256" key="3">
    <source>
        <dbReference type="ARBA" id="ARBA00022884"/>
    </source>
</evidence>
<dbReference type="HAMAP" id="MF_01325_B">
    <property type="entry name" value="Ribosomal_uL3_B"/>
    <property type="match status" value="1"/>
</dbReference>
<dbReference type="PANTHER" id="PTHR11229:SF16">
    <property type="entry name" value="LARGE RIBOSOMAL SUBUNIT PROTEIN UL3C"/>
    <property type="match status" value="1"/>
</dbReference>
<dbReference type="Proteomes" id="UP000231530">
    <property type="component" value="Unassembled WGS sequence"/>
</dbReference>
<organism evidence="9 10">
    <name type="scientific">Candidatus Magasanikbacteria bacterium CG10_big_fil_rev_8_21_14_0_10_42_10</name>
    <dbReference type="NCBI Taxonomy" id="1974649"/>
    <lineage>
        <taxon>Bacteria</taxon>
        <taxon>Candidatus Magasanikiibacteriota</taxon>
    </lineage>
</organism>
<feature type="region of interest" description="Disordered" evidence="8">
    <location>
        <begin position="210"/>
        <end position="250"/>
    </location>
</feature>
<dbReference type="GO" id="GO:0006412">
    <property type="term" value="P:translation"/>
    <property type="evidence" value="ECO:0007669"/>
    <property type="project" value="UniProtKB-UniRule"/>
</dbReference>
<dbReference type="EMBL" id="PFBY01000042">
    <property type="protein sequence ID" value="PIR76096.1"/>
    <property type="molecule type" value="Genomic_DNA"/>
</dbReference>
<evidence type="ECO:0000256" key="8">
    <source>
        <dbReference type="SAM" id="MobiDB-lite"/>
    </source>
</evidence>
<evidence type="ECO:0000313" key="9">
    <source>
        <dbReference type="EMBL" id="PIR76096.1"/>
    </source>
</evidence>
<keyword evidence="5 7" id="KW-0687">Ribonucleoprotein</keyword>
<keyword evidence="4 7" id="KW-0689">Ribosomal protein</keyword>
<dbReference type="AlphaFoldDB" id="A0A2H0TX42"/>
<keyword evidence="3 7" id="KW-0694">RNA-binding</keyword>
<evidence type="ECO:0000256" key="4">
    <source>
        <dbReference type="ARBA" id="ARBA00022980"/>
    </source>
</evidence>
<dbReference type="SUPFAM" id="SSF50447">
    <property type="entry name" value="Translation proteins"/>
    <property type="match status" value="1"/>
</dbReference>
<dbReference type="Gene3D" id="3.30.160.810">
    <property type="match status" value="1"/>
</dbReference>
<comment type="function">
    <text evidence="7">One of the primary rRNA binding proteins, it binds directly near the 3'-end of the 23S rRNA, where it nucleates assembly of the 50S subunit.</text>
</comment>
<reference evidence="10" key="1">
    <citation type="submission" date="2017-09" db="EMBL/GenBank/DDBJ databases">
        <title>Depth-based differentiation of microbial function through sediment-hosted aquifers and enrichment of novel symbionts in the deep terrestrial subsurface.</title>
        <authorList>
            <person name="Probst A.J."/>
            <person name="Ladd B."/>
            <person name="Jarett J.K."/>
            <person name="Geller-Mcgrath D.E."/>
            <person name="Sieber C.M.K."/>
            <person name="Emerson J.B."/>
            <person name="Anantharaman K."/>
            <person name="Thomas B.C."/>
            <person name="Malmstrom R."/>
            <person name="Stieglmeier M."/>
            <person name="Klingl A."/>
            <person name="Woyke T."/>
            <person name="Ryan C.M."/>
            <person name="Banfield J.F."/>
        </authorList>
    </citation>
    <scope>NUCLEOTIDE SEQUENCE [LARGE SCALE GENOMIC DNA]</scope>
</reference>
<dbReference type="GO" id="GO:0022625">
    <property type="term" value="C:cytosolic large ribosomal subunit"/>
    <property type="evidence" value="ECO:0007669"/>
    <property type="project" value="TreeGrafter"/>
</dbReference>
<dbReference type="GO" id="GO:0019843">
    <property type="term" value="F:rRNA binding"/>
    <property type="evidence" value="ECO:0007669"/>
    <property type="project" value="UniProtKB-UniRule"/>
</dbReference>
<evidence type="ECO:0000256" key="6">
    <source>
        <dbReference type="ARBA" id="ARBA00035243"/>
    </source>
</evidence>
<evidence type="ECO:0000256" key="7">
    <source>
        <dbReference type="HAMAP-Rule" id="MF_01325"/>
    </source>
</evidence>
<gene>
    <name evidence="7" type="primary">rplC</name>
    <name evidence="9" type="ORF">COU32_04030</name>
</gene>
<evidence type="ECO:0000313" key="10">
    <source>
        <dbReference type="Proteomes" id="UP000231530"/>
    </source>
</evidence>
<keyword evidence="2 7" id="KW-0699">rRNA-binding</keyword>
<proteinExistence type="inferred from homology"/>
<comment type="similarity">
    <text evidence="1 7">Belongs to the universal ribosomal protein uL3 family.</text>
</comment>
<dbReference type="GO" id="GO:0003735">
    <property type="term" value="F:structural constituent of ribosome"/>
    <property type="evidence" value="ECO:0007669"/>
    <property type="project" value="UniProtKB-UniRule"/>
</dbReference>
<comment type="subunit">
    <text evidence="7">Part of the 50S ribosomal subunit. Forms a cluster with proteins L14 and L19.</text>
</comment>
<dbReference type="Pfam" id="PF00297">
    <property type="entry name" value="Ribosomal_L3"/>
    <property type="match status" value="1"/>
</dbReference>
<dbReference type="FunFam" id="2.40.30.10:FF:000004">
    <property type="entry name" value="50S ribosomal protein L3"/>
    <property type="match status" value="1"/>
</dbReference>
<comment type="caution">
    <text evidence="9">The sequence shown here is derived from an EMBL/GenBank/DDBJ whole genome shotgun (WGS) entry which is preliminary data.</text>
</comment>
<sequence>MMRCILGTKIAMTQIFREDGTVVPVTRVQAGPCVVTQIKTEKRDGVHAVQVGFGPQKAFRLTKPLKGHLKNLDTIKHMRDFRAPADHGLSRGDTFSVGIFSIGDRVQVVGVSKGKGFQGVVKRHGFHGSPASHGHKDQLRMPGSIGSADPARVFKGTRMGGHTGDQQVTVKNLEIVAIDEEKNELCIKGAIPGARHGVLMISTEEGSIDVAKKPEVEQPTSVQEEAPIENTPEAVPAPVEEEKAEEQAAV</sequence>
<dbReference type="InterPro" id="IPR019927">
    <property type="entry name" value="Ribosomal_uL3_bac/org-type"/>
</dbReference>
<dbReference type="Gene3D" id="2.40.30.10">
    <property type="entry name" value="Translation factors"/>
    <property type="match status" value="1"/>
</dbReference>
<dbReference type="InterPro" id="IPR000597">
    <property type="entry name" value="Ribosomal_uL3"/>
</dbReference>
<dbReference type="InterPro" id="IPR009000">
    <property type="entry name" value="Transl_B-barrel_sf"/>
</dbReference>
<dbReference type="PANTHER" id="PTHR11229">
    <property type="entry name" value="50S RIBOSOMAL PROTEIN L3"/>
    <property type="match status" value="1"/>
</dbReference>